<accession>A0A5E7C2W7</accession>
<evidence type="ECO:0008006" key="4">
    <source>
        <dbReference type="Google" id="ProtNLM"/>
    </source>
</evidence>
<dbReference type="RefSeq" id="WP_150798095.1">
    <property type="nucleotide sequence ID" value="NZ_CABVHU010000005.1"/>
</dbReference>
<name>A0A5E7C2W7_PSEFL</name>
<dbReference type="Pfam" id="PF03995">
    <property type="entry name" value="Inhibitor_I36"/>
    <property type="match status" value="1"/>
</dbReference>
<protein>
    <recommendedName>
        <fullName evidence="4">Peptidase inhibitor family I36</fullName>
    </recommendedName>
</protein>
<dbReference type="Proteomes" id="UP000409037">
    <property type="component" value="Unassembled WGS sequence"/>
</dbReference>
<keyword evidence="1" id="KW-0732">Signal</keyword>
<feature type="chain" id="PRO_5023104421" description="Peptidase inhibitor family I36" evidence="1">
    <location>
        <begin position="27"/>
        <end position="220"/>
    </location>
</feature>
<feature type="signal peptide" evidence="1">
    <location>
        <begin position="1"/>
        <end position="26"/>
    </location>
</feature>
<dbReference type="EMBL" id="CABVHU010000005">
    <property type="protein sequence ID" value="VVN98390.1"/>
    <property type="molecule type" value="Genomic_DNA"/>
</dbReference>
<evidence type="ECO:0000313" key="2">
    <source>
        <dbReference type="EMBL" id="VVN98390.1"/>
    </source>
</evidence>
<reference evidence="2 3" key="1">
    <citation type="submission" date="2019-09" db="EMBL/GenBank/DDBJ databases">
        <authorList>
            <person name="Chandra G."/>
            <person name="Truman W A."/>
        </authorList>
    </citation>
    <scope>NUCLEOTIDE SEQUENCE [LARGE SCALE GENOMIC DNA]</scope>
    <source>
        <strain evidence="2">PS833</strain>
    </source>
</reference>
<gene>
    <name evidence="2" type="ORF">PS833_02443</name>
</gene>
<evidence type="ECO:0000256" key="1">
    <source>
        <dbReference type="SAM" id="SignalP"/>
    </source>
</evidence>
<dbReference type="AlphaFoldDB" id="A0A5E7C2W7"/>
<dbReference type="OrthoDB" id="6863121at2"/>
<evidence type="ECO:0000313" key="3">
    <source>
        <dbReference type="Proteomes" id="UP000409037"/>
    </source>
</evidence>
<proteinExistence type="predicted"/>
<organism evidence="2 3">
    <name type="scientific">Pseudomonas fluorescens</name>
    <dbReference type="NCBI Taxonomy" id="294"/>
    <lineage>
        <taxon>Bacteria</taxon>
        <taxon>Pseudomonadati</taxon>
        <taxon>Pseudomonadota</taxon>
        <taxon>Gammaproteobacteria</taxon>
        <taxon>Pseudomonadales</taxon>
        <taxon>Pseudomonadaceae</taxon>
        <taxon>Pseudomonas</taxon>
    </lineage>
</organism>
<sequence length="220" mass="24251" precursor="true">MNIKWLAGCAALCLGMGALFFFYANQATGKQSRYAVFNPAMTVEQAAEIQRQIDQQLSRKSAGRQVSTTQVAYDHGAAVMTFPVPGDANPTDPICDYGYFCVWEGWDYTGRKLSLTSTPASRPVNLADYNMSRQVSSWQHNNKAYAVKVFGVDGPGAQGNLMMSNIKEVVLGRGCCPFSIPERASIPGTWTEIYAQSRLVEQNDRMVSVAFSPLFMLFAQ</sequence>